<sequence>MADSFFSLDGQQRRRALDDLDQTAMEYLQYFLGPTGIPDRLAAASQVVDAVSPASGMQRSMQAAGEGRYLDSAIEGIGVAAPAGIAAYLARAGKAAAPVVAGAADDAEAALRGLFGVDAAPENPTLTFYHGSPHNYAAERLVLMPDGSTQYIVGAPDQLPDIPEGATVLRDFPYGRVRLDKAKTGAGAQAYGPGYYVGDIAATATSYRNRFSPDSKLTAFGGQEYKSARDLAKEILANANLNPTEAEELLDPLSSAAFSVMRNNPLDASISDMRGTFSDRRSGELLDKAESLFRSAEPRIETSGRVYEVQVPAAAEDFIDYSLPFNEQSQKVQDFLSGLVDRGMYESTSRALSDAFTSGAGGKLIAEEAKKAGLAGNRFPAERFGSSNYVLINEDLINIVKKYGIAGAATVLGVSVADVEQALAASGADGTTFAKGGPVHGSSLDVDVFAFP</sequence>
<gene>
    <name evidence="1" type="ORF">UFOVP330_76</name>
</gene>
<organism evidence="1">
    <name type="scientific">uncultured Caudovirales phage</name>
    <dbReference type="NCBI Taxonomy" id="2100421"/>
    <lineage>
        <taxon>Viruses</taxon>
        <taxon>Duplodnaviria</taxon>
        <taxon>Heunggongvirae</taxon>
        <taxon>Uroviricota</taxon>
        <taxon>Caudoviricetes</taxon>
        <taxon>Peduoviridae</taxon>
        <taxon>Maltschvirus</taxon>
        <taxon>Maltschvirus maltsch</taxon>
    </lineage>
</organism>
<dbReference type="EMBL" id="LR796344">
    <property type="protein sequence ID" value="CAB4138485.1"/>
    <property type="molecule type" value="Genomic_DNA"/>
</dbReference>
<reference evidence="1" key="1">
    <citation type="submission" date="2020-04" db="EMBL/GenBank/DDBJ databases">
        <authorList>
            <person name="Chiriac C."/>
            <person name="Salcher M."/>
            <person name="Ghai R."/>
            <person name="Kavagutti S V."/>
        </authorList>
    </citation>
    <scope>NUCLEOTIDE SEQUENCE</scope>
</reference>
<evidence type="ECO:0000313" key="1">
    <source>
        <dbReference type="EMBL" id="CAB4138485.1"/>
    </source>
</evidence>
<protein>
    <submittedName>
        <fullName evidence="1">Uncharacterized protein</fullName>
    </submittedName>
</protein>
<proteinExistence type="predicted"/>
<name>A0A6J5LVK3_9CAUD</name>
<accession>A0A6J5LVK3</accession>